<dbReference type="eggNOG" id="COG0457">
    <property type="taxonomic scope" value="Bacteria"/>
</dbReference>
<reference evidence="1 2" key="1">
    <citation type="journal article" date="2012" name="Int. J. Syst. Evol. Microbiol.">
        <title>Vibrio caribbeanicus sp. nov., isolated from the marine sponge Scleritoderma cyanea.</title>
        <authorList>
            <person name="Hoffmann M."/>
            <person name="Monday S.R."/>
            <person name="Allard M.W."/>
            <person name="Strain E.A."/>
            <person name="Whittaker P."/>
            <person name="Naum M."/>
            <person name="McCarthy P.J."/>
            <person name="Lopez J.V."/>
            <person name="Fischer M."/>
            <person name="Brown E.W."/>
        </authorList>
    </citation>
    <scope>NUCLEOTIDE SEQUENCE [LARGE SCALE GENOMIC DNA]</scope>
    <source>
        <strain evidence="1 2">ATCC BAA-2122</strain>
    </source>
</reference>
<evidence type="ECO:0008006" key="3">
    <source>
        <dbReference type="Google" id="ProtNLM"/>
    </source>
</evidence>
<dbReference type="Proteomes" id="UP000002943">
    <property type="component" value="Unassembled WGS sequence"/>
</dbReference>
<dbReference type="SUPFAM" id="SSF48452">
    <property type="entry name" value="TPR-like"/>
    <property type="match status" value="1"/>
</dbReference>
<dbReference type="OrthoDB" id="5903759at2"/>
<dbReference type="Gene3D" id="1.25.40.10">
    <property type="entry name" value="Tetratricopeptide repeat domain"/>
    <property type="match status" value="1"/>
</dbReference>
<gene>
    <name evidence="1" type="ORF">VIBC2010_07144</name>
</gene>
<dbReference type="SMART" id="SM00028">
    <property type="entry name" value="TPR"/>
    <property type="match status" value="3"/>
</dbReference>
<keyword evidence="2" id="KW-1185">Reference proteome</keyword>
<evidence type="ECO:0000313" key="1">
    <source>
        <dbReference type="EMBL" id="EFP96725.1"/>
    </source>
</evidence>
<accession>E3BJF6</accession>
<dbReference type="RefSeq" id="WP_009601157.1">
    <property type="nucleotide sequence ID" value="NZ_AEIU01000069.1"/>
</dbReference>
<name>E3BJF6_9VIBR</name>
<proteinExistence type="predicted"/>
<protein>
    <recommendedName>
        <fullName evidence="3">ATP-dependent transcriptional regulator</fullName>
    </recommendedName>
</protein>
<organism evidence="1 2">
    <name type="scientific">Vibrio caribbeanicus ATCC BAA-2122</name>
    <dbReference type="NCBI Taxonomy" id="796620"/>
    <lineage>
        <taxon>Bacteria</taxon>
        <taxon>Pseudomonadati</taxon>
        <taxon>Pseudomonadota</taxon>
        <taxon>Gammaproteobacteria</taxon>
        <taxon>Vibrionales</taxon>
        <taxon>Vibrionaceae</taxon>
        <taxon>Vibrio</taxon>
    </lineage>
</organism>
<dbReference type="InterPro" id="IPR011990">
    <property type="entry name" value="TPR-like_helical_dom_sf"/>
</dbReference>
<dbReference type="AlphaFoldDB" id="E3BJF6"/>
<dbReference type="EMBL" id="AEIU01000069">
    <property type="protein sequence ID" value="EFP96725.1"/>
    <property type="molecule type" value="Genomic_DNA"/>
</dbReference>
<sequence length="494" mass="56954">MNTSQRSIAVEIERLTQNIEQKPEEVRLLAEDCANRSSQVLYLEGEIRCLIIIARCAGCLMDYKSGIKTIKRAHAKLNALDTYDLLPEIYHVYALLYTGQAKYFSAQQYWINALEQSTIVDQIEIQIESLVGLGNIWRITHEVNLARKTHELAVMVANNRRLTKLEGKARLLLARDHYSLGNYAEMLSILDSASELSEHCSNWIWHAELWDYRGLALLGLERTDDADSATKKAHELAIENNCLWMQVQCCISRSKVKLARNHPENASTFLSEAAQYAAGFDDSELMREISYYQSIAAEKLEDYQSALKFFQQYREYSLNISKEQTFRVANDRIRTSKQQLQQKAARLINRIRRQYEYDPDKHLNQMVAETYWWQKLVVLKTELKHTKHSVIIVYHPDSNYIDVCAELTHSLCNKNDILSRLSGERLGILLDNKSNGALEIYQILAQMFSIYPWQRKGLKGSKPQVTIQDVLTFPLTLEQLENYQSKDNGDGSPT</sequence>
<dbReference type="STRING" id="796620.VIBC2010_07144"/>
<comment type="caution">
    <text evidence="1">The sequence shown here is derived from an EMBL/GenBank/DDBJ whole genome shotgun (WGS) entry which is preliminary data.</text>
</comment>
<evidence type="ECO:0000313" key="2">
    <source>
        <dbReference type="Proteomes" id="UP000002943"/>
    </source>
</evidence>
<dbReference type="InterPro" id="IPR019734">
    <property type="entry name" value="TPR_rpt"/>
</dbReference>